<dbReference type="Proteomes" id="UP000307169">
    <property type="component" value="Unassembled WGS sequence"/>
</dbReference>
<dbReference type="Proteomes" id="UP000309601">
    <property type="component" value="Unassembled WGS sequence"/>
</dbReference>
<dbReference type="GO" id="GO:0005634">
    <property type="term" value="C:nucleus"/>
    <property type="evidence" value="ECO:0007669"/>
    <property type="project" value="TreeGrafter"/>
</dbReference>
<dbReference type="SUPFAM" id="SSF52317">
    <property type="entry name" value="Class I glutamine amidotransferase-like"/>
    <property type="match status" value="1"/>
</dbReference>
<dbReference type="PANTHER" id="PTHR48094:SF12">
    <property type="entry name" value="PARKINSON DISEASE PROTEIN 7 HOMOLOG"/>
    <property type="match status" value="1"/>
</dbReference>
<evidence type="ECO:0000313" key="7">
    <source>
        <dbReference type="EMBL" id="TIC70602.1"/>
    </source>
</evidence>
<reference evidence="8 9" key="1">
    <citation type="submission" date="2019-03" db="EMBL/GenBank/DDBJ databases">
        <title>Sequencing 25 genomes of Wallemia mellicola.</title>
        <authorList>
            <person name="Gostincar C."/>
        </authorList>
    </citation>
    <scope>NUCLEOTIDE SEQUENCE [LARGE SCALE GENOMIC DNA]</scope>
    <source>
        <strain evidence="5 9">EXF-1262</strain>
        <strain evidence="7 10">EXF-1274</strain>
        <strain evidence="4 11">EXF-6152</strain>
        <strain evidence="6 8">EXF-8738</strain>
    </source>
</reference>
<gene>
    <name evidence="7" type="ORF">E3Q02_00512</name>
    <name evidence="6" type="ORF">E3Q10_01428</name>
    <name evidence="5" type="ORF">E3Q17_00947</name>
    <name evidence="4" type="ORF">E3Q22_00249</name>
</gene>
<evidence type="ECO:0000259" key="3">
    <source>
        <dbReference type="Pfam" id="PF01965"/>
    </source>
</evidence>
<dbReference type="InterPro" id="IPR006287">
    <property type="entry name" value="DJ-1"/>
</dbReference>
<dbReference type="Proteomes" id="UP000310685">
    <property type="component" value="Unassembled WGS sequence"/>
</dbReference>
<dbReference type="EMBL" id="SPRH01000007">
    <property type="protein sequence ID" value="TIC03267.1"/>
    <property type="molecule type" value="Genomic_DNA"/>
</dbReference>
<dbReference type="InterPro" id="IPR050325">
    <property type="entry name" value="Prot/Nucl_acid_deglycase"/>
</dbReference>
<dbReference type="InterPro" id="IPR002818">
    <property type="entry name" value="DJ-1/PfpI"/>
</dbReference>
<dbReference type="Pfam" id="PF01965">
    <property type="entry name" value="DJ-1_PfpI"/>
    <property type="match status" value="1"/>
</dbReference>
<dbReference type="EMBL" id="SPRW01000003">
    <property type="protein sequence ID" value="TIC70602.1"/>
    <property type="molecule type" value="Genomic_DNA"/>
</dbReference>
<dbReference type="Gene3D" id="3.40.50.880">
    <property type="match status" value="1"/>
</dbReference>
<evidence type="ECO:0000313" key="5">
    <source>
        <dbReference type="EMBL" id="TIC03267.1"/>
    </source>
</evidence>
<dbReference type="AlphaFoldDB" id="A0A4T0S5X6"/>
<dbReference type="GO" id="GO:1903189">
    <property type="term" value="P:glyoxal metabolic process"/>
    <property type="evidence" value="ECO:0007669"/>
    <property type="project" value="TreeGrafter"/>
</dbReference>
<sequence length="186" mass="19575">MTSALIFITNGTEEMEFTIAYDTLVRAAIDTTSAGVDIQSQAVCTRGVKITPDVLLDSLSDDQLSSYDIVVIPGGGPGANTLQANKRVQKLFQDNYQVKGKLLGTICAGSLAIKSSGIAKGKAITSHPSVKGELTGDYAYSEDKVVVTDNLVSSRGPGTAFPFALTLVELALGKEKRDEVAGPMVF</sequence>
<dbReference type="GO" id="GO:0005739">
    <property type="term" value="C:mitochondrion"/>
    <property type="evidence" value="ECO:0007669"/>
    <property type="project" value="TreeGrafter"/>
</dbReference>
<evidence type="ECO:0000313" key="4">
    <source>
        <dbReference type="EMBL" id="TIB82492.1"/>
    </source>
</evidence>
<evidence type="ECO:0000313" key="8">
    <source>
        <dbReference type="Proteomes" id="UP000305647"/>
    </source>
</evidence>
<dbReference type="GO" id="GO:0006979">
    <property type="term" value="P:response to oxidative stress"/>
    <property type="evidence" value="ECO:0007669"/>
    <property type="project" value="TreeGrafter"/>
</dbReference>
<dbReference type="InterPro" id="IPR029062">
    <property type="entry name" value="Class_I_gatase-like"/>
</dbReference>
<comment type="catalytic activity">
    <reaction evidence="2">
        <text>methylglyoxal + H2O = (R)-lactate + H(+)</text>
        <dbReference type="Rhea" id="RHEA:27754"/>
        <dbReference type="ChEBI" id="CHEBI:15377"/>
        <dbReference type="ChEBI" id="CHEBI:15378"/>
        <dbReference type="ChEBI" id="CHEBI:16004"/>
        <dbReference type="ChEBI" id="CHEBI:17158"/>
        <dbReference type="EC" id="4.2.1.130"/>
    </reaction>
</comment>
<name>A0A4T0S5X6_9BASI</name>
<proteinExistence type="predicted"/>
<evidence type="ECO:0000313" key="11">
    <source>
        <dbReference type="Proteomes" id="UP000310685"/>
    </source>
</evidence>
<dbReference type="OMA" id="KATCYPG"/>
<dbReference type="NCBIfam" id="TIGR01383">
    <property type="entry name" value="not_thiJ"/>
    <property type="match status" value="1"/>
</dbReference>
<evidence type="ECO:0000313" key="10">
    <source>
        <dbReference type="Proteomes" id="UP000309601"/>
    </source>
</evidence>
<dbReference type="EC" id="4.2.1.130" evidence="1"/>
<evidence type="ECO:0000256" key="2">
    <source>
        <dbReference type="ARBA" id="ARBA00048082"/>
    </source>
</evidence>
<protein>
    <recommendedName>
        <fullName evidence="1">D-lactate dehydratase</fullName>
        <ecNumber evidence="1">4.2.1.130</ecNumber>
    </recommendedName>
</protein>
<feature type="domain" description="DJ-1/PfpI" evidence="3">
    <location>
        <begin position="3"/>
        <end position="169"/>
    </location>
</feature>
<dbReference type="EMBL" id="SPRC01000002">
    <property type="protein sequence ID" value="TIB82492.1"/>
    <property type="molecule type" value="Genomic_DNA"/>
</dbReference>
<dbReference type="Proteomes" id="UP000305647">
    <property type="component" value="Unassembled WGS sequence"/>
</dbReference>
<dbReference type="CDD" id="cd03135">
    <property type="entry name" value="GATase1_DJ-1"/>
    <property type="match status" value="1"/>
</dbReference>
<evidence type="ECO:0000313" key="9">
    <source>
        <dbReference type="Proteomes" id="UP000307169"/>
    </source>
</evidence>
<dbReference type="EMBL" id="SPRO01000010">
    <property type="protein sequence ID" value="TIC31851.1"/>
    <property type="molecule type" value="Genomic_DNA"/>
</dbReference>
<dbReference type="GO" id="GO:0019172">
    <property type="term" value="F:glyoxalase III activity"/>
    <property type="evidence" value="ECO:0007669"/>
    <property type="project" value="UniProtKB-EC"/>
</dbReference>
<dbReference type="PANTHER" id="PTHR48094">
    <property type="entry name" value="PROTEIN/NUCLEIC ACID DEGLYCASE DJ-1-RELATED"/>
    <property type="match status" value="1"/>
</dbReference>
<evidence type="ECO:0000256" key="1">
    <source>
        <dbReference type="ARBA" id="ARBA00013134"/>
    </source>
</evidence>
<organism evidence="6 8">
    <name type="scientific">Wallemia mellicola</name>
    <dbReference type="NCBI Taxonomy" id="1708541"/>
    <lineage>
        <taxon>Eukaryota</taxon>
        <taxon>Fungi</taxon>
        <taxon>Dikarya</taxon>
        <taxon>Basidiomycota</taxon>
        <taxon>Wallemiomycotina</taxon>
        <taxon>Wallemiomycetes</taxon>
        <taxon>Wallemiales</taxon>
        <taxon>Wallemiaceae</taxon>
        <taxon>Wallemia</taxon>
    </lineage>
</organism>
<accession>A0A4T0S5X6</accession>
<evidence type="ECO:0000313" key="6">
    <source>
        <dbReference type="EMBL" id="TIC31851.1"/>
    </source>
</evidence>
<comment type="caution">
    <text evidence="6">The sequence shown here is derived from an EMBL/GenBank/DDBJ whole genome shotgun (WGS) entry which is preliminary data.</text>
</comment>